<sequence>MIKSVGREVVTGVSWNVMSMVGPFNGWWADQPPQRRGYQVPPWPRRDKLGPNGWKLSSFACFYWICSFEKCSNSFFRALLHSLVLSKKVDGSPQQREEQEWEIPPFAAKGFCWNLLEVSCFLGANNWGIYSPISPIVPLGCVGTRSKATSLEPQMGAEHLDQAMVAEQQKDVPLLQVQQPQKDWKTQMRWRRIPLKCLKNWREASSGDDEALWGIFHDQRMTTYLAWRELQRVKTHSVAVSDHGGACSYVQLGALQSQPHEQ</sequence>
<dbReference type="Proteomes" id="UP000652761">
    <property type="component" value="Unassembled WGS sequence"/>
</dbReference>
<organism evidence="1 2">
    <name type="scientific">Colocasia esculenta</name>
    <name type="common">Wild taro</name>
    <name type="synonym">Arum esculentum</name>
    <dbReference type="NCBI Taxonomy" id="4460"/>
    <lineage>
        <taxon>Eukaryota</taxon>
        <taxon>Viridiplantae</taxon>
        <taxon>Streptophyta</taxon>
        <taxon>Embryophyta</taxon>
        <taxon>Tracheophyta</taxon>
        <taxon>Spermatophyta</taxon>
        <taxon>Magnoliopsida</taxon>
        <taxon>Liliopsida</taxon>
        <taxon>Araceae</taxon>
        <taxon>Aroideae</taxon>
        <taxon>Colocasieae</taxon>
        <taxon>Colocasia</taxon>
    </lineage>
</organism>
<evidence type="ECO:0000313" key="1">
    <source>
        <dbReference type="EMBL" id="MQM23125.1"/>
    </source>
</evidence>
<comment type="caution">
    <text evidence="1">The sequence shown here is derived from an EMBL/GenBank/DDBJ whole genome shotgun (WGS) entry which is preliminary data.</text>
</comment>
<protein>
    <submittedName>
        <fullName evidence="1">Uncharacterized protein</fullName>
    </submittedName>
</protein>
<dbReference type="EMBL" id="NMUH01015128">
    <property type="protein sequence ID" value="MQM23125.1"/>
    <property type="molecule type" value="Genomic_DNA"/>
</dbReference>
<gene>
    <name evidence="1" type="ORF">Taro_056188</name>
</gene>
<reference evidence="1" key="1">
    <citation type="submission" date="2017-07" db="EMBL/GenBank/DDBJ databases">
        <title>Taro Niue Genome Assembly and Annotation.</title>
        <authorList>
            <person name="Atibalentja N."/>
            <person name="Keating K."/>
            <person name="Fields C.J."/>
        </authorList>
    </citation>
    <scope>NUCLEOTIDE SEQUENCE</scope>
    <source>
        <strain evidence="1">Niue_2</strain>
        <tissue evidence="1">Leaf</tissue>
    </source>
</reference>
<keyword evidence="2" id="KW-1185">Reference proteome</keyword>
<dbReference type="AlphaFoldDB" id="A0A843XWI5"/>
<name>A0A843XWI5_COLES</name>
<evidence type="ECO:0000313" key="2">
    <source>
        <dbReference type="Proteomes" id="UP000652761"/>
    </source>
</evidence>
<proteinExistence type="predicted"/>
<accession>A0A843XWI5</accession>